<evidence type="ECO:0000259" key="7">
    <source>
        <dbReference type="PROSITE" id="PS51900"/>
    </source>
</evidence>
<protein>
    <submittedName>
        <fullName evidence="8">Tyrosine-type recombinase/integrase</fullName>
    </submittedName>
</protein>
<dbReference type="PANTHER" id="PTHR30349">
    <property type="entry name" value="PHAGE INTEGRASE-RELATED"/>
    <property type="match status" value="1"/>
</dbReference>
<gene>
    <name evidence="8" type="ORF">PQR08_29795</name>
</gene>
<accession>A0ABW9CU94</accession>
<dbReference type="Proteomes" id="UP001629462">
    <property type="component" value="Unassembled WGS sequence"/>
</dbReference>
<dbReference type="EMBL" id="JAQQDB010000037">
    <property type="protein sequence ID" value="MFM0521627.1"/>
    <property type="molecule type" value="Genomic_DNA"/>
</dbReference>
<keyword evidence="4" id="KW-0233">DNA recombination</keyword>
<keyword evidence="3 5" id="KW-0238">DNA-binding</keyword>
<evidence type="ECO:0000313" key="9">
    <source>
        <dbReference type="Proteomes" id="UP001629462"/>
    </source>
</evidence>
<dbReference type="Pfam" id="PF00589">
    <property type="entry name" value="Phage_integrase"/>
    <property type="match status" value="1"/>
</dbReference>
<evidence type="ECO:0000259" key="6">
    <source>
        <dbReference type="PROSITE" id="PS51898"/>
    </source>
</evidence>
<organism evidence="8 9">
    <name type="scientific">Caballeronia jiangsuensis</name>
    <dbReference type="NCBI Taxonomy" id="1458357"/>
    <lineage>
        <taxon>Bacteria</taxon>
        <taxon>Pseudomonadati</taxon>
        <taxon>Pseudomonadota</taxon>
        <taxon>Betaproteobacteria</taxon>
        <taxon>Burkholderiales</taxon>
        <taxon>Burkholderiaceae</taxon>
        <taxon>Caballeronia</taxon>
    </lineage>
</organism>
<dbReference type="PROSITE" id="PS51900">
    <property type="entry name" value="CB"/>
    <property type="match status" value="1"/>
</dbReference>
<proteinExistence type="inferred from homology"/>
<name>A0ABW9CU94_9BURK</name>
<keyword evidence="2" id="KW-0229">DNA integration</keyword>
<dbReference type="PANTHER" id="PTHR30349:SF64">
    <property type="entry name" value="PROPHAGE INTEGRASE INTD-RELATED"/>
    <property type="match status" value="1"/>
</dbReference>
<dbReference type="InterPro" id="IPR010998">
    <property type="entry name" value="Integrase_recombinase_N"/>
</dbReference>
<evidence type="ECO:0000313" key="8">
    <source>
        <dbReference type="EMBL" id="MFM0521627.1"/>
    </source>
</evidence>
<dbReference type="InterPro" id="IPR044068">
    <property type="entry name" value="CB"/>
</dbReference>
<evidence type="ECO:0000256" key="1">
    <source>
        <dbReference type="ARBA" id="ARBA00008857"/>
    </source>
</evidence>
<feature type="domain" description="Tyr recombinase" evidence="6">
    <location>
        <begin position="146"/>
        <end position="367"/>
    </location>
</feature>
<dbReference type="InterPro" id="IPR002104">
    <property type="entry name" value="Integrase_catalytic"/>
</dbReference>
<sequence length="377" mass="42520">MQKSIGLPDGHPFFLGVDLSFDKELNGFCRFLVVGPRRRSFHTWRSYGYAGAEYLDFCDARGVNWMTATEEHLTDFYTIKTDGTEILAGVDGKSWNQTSVVLSHLYKYAKRKKLRDDIPVTYRPSRSSYKHDNGETSELNVSTTDKPLNYIALDQYKTHWRPFLLNKEHAQRNISLIELLICSGFRIEEALGLNTYNIPDPDSAAYSGRAVVPVTVIGKGRKKRTVPVPKRITRAIHFYIDEDRKVAAAKYRSGNRGKEATRLFLAETGEPLSKRMVEEVFQQASEATGLKLVPHGCRHTYATIMLDALIKFVGLKNGIADGTVADKYESMIGDPLLILKQLLGHKSIVTVFTYLELTSEAQMVIEDALNEWTATLA</sequence>
<feature type="domain" description="Core-binding (CB)" evidence="7">
    <location>
        <begin position="19"/>
        <end position="110"/>
    </location>
</feature>
<dbReference type="InterPro" id="IPR050090">
    <property type="entry name" value="Tyrosine_recombinase_XerCD"/>
</dbReference>
<evidence type="ECO:0000256" key="2">
    <source>
        <dbReference type="ARBA" id="ARBA00022908"/>
    </source>
</evidence>
<dbReference type="Gene3D" id="1.10.150.130">
    <property type="match status" value="1"/>
</dbReference>
<dbReference type="SUPFAM" id="SSF56349">
    <property type="entry name" value="DNA breaking-rejoining enzymes"/>
    <property type="match status" value="1"/>
</dbReference>
<comment type="similarity">
    <text evidence="1">Belongs to the 'phage' integrase family.</text>
</comment>
<evidence type="ECO:0000256" key="5">
    <source>
        <dbReference type="PROSITE-ProRule" id="PRU01248"/>
    </source>
</evidence>
<reference evidence="8 9" key="1">
    <citation type="journal article" date="2024" name="Chem. Sci.">
        <title>Discovery of megapolipeptins by genome mining of a Burkholderiales bacteria collection.</title>
        <authorList>
            <person name="Paulo B.S."/>
            <person name="Recchia M.J.J."/>
            <person name="Lee S."/>
            <person name="Fergusson C.H."/>
            <person name="Romanowski S.B."/>
            <person name="Hernandez A."/>
            <person name="Krull N."/>
            <person name="Liu D.Y."/>
            <person name="Cavanagh H."/>
            <person name="Bos A."/>
            <person name="Gray C.A."/>
            <person name="Murphy B.T."/>
            <person name="Linington R.G."/>
            <person name="Eustaquio A.S."/>
        </authorList>
    </citation>
    <scope>NUCLEOTIDE SEQUENCE [LARGE SCALE GENOMIC DNA]</scope>
    <source>
        <strain evidence="8 9">RL17-374-BIF-D</strain>
    </source>
</reference>
<dbReference type="InterPro" id="IPR013762">
    <property type="entry name" value="Integrase-like_cat_sf"/>
</dbReference>
<dbReference type="InterPro" id="IPR011010">
    <property type="entry name" value="DNA_brk_join_enz"/>
</dbReference>
<dbReference type="RefSeq" id="WP_408163313.1">
    <property type="nucleotide sequence ID" value="NZ_JAQQDB010000037.1"/>
</dbReference>
<dbReference type="Gene3D" id="1.10.443.10">
    <property type="entry name" value="Intergrase catalytic core"/>
    <property type="match status" value="1"/>
</dbReference>
<dbReference type="PROSITE" id="PS51898">
    <property type="entry name" value="TYR_RECOMBINASE"/>
    <property type="match status" value="1"/>
</dbReference>
<evidence type="ECO:0000256" key="4">
    <source>
        <dbReference type="ARBA" id="ARBA00023172"/>
    </source>
</evidence>
<comment type="caution">
    <text evidence="8">The sequence shown here is derived from an EMBL/GenBank/DDBJ whole genome shotgun (WGS) entry which is preliminary data.</text>
</comment>
<keyword evidence="9" id="KW-1185">Reference proteome</keyword>
<evidence type="ECO:0000256" key="3">
    <source>
        <dbReference type="ARBA" id="ARBA00023125"/>
    </source>
</evidence>